<dbReference type="InterPro" id="IPR047196">
    <property type="entry name" value="YidC_ALB_C"/>
</dbReference>
<dbReference type="Proteomes" id="UP000179113">
    <property type="component" value="Unassembled WGS sequence"/>
</dbReference>
<evidence type="ECO:0000313" key="12">
    <source>
        <dbReference type="EMBL" id="OGC68934.1"/>
    </source>
</evidence>
<dbReference type="InterPro" id="IPR001708">
    <property type="entry name" value="YidC/ALB3/OXA1/COX18"/>
</dbReference>
<gene>
    <name evidence="12" type="ORF">A2415_03995</name>
</gene>
<evidence type="ECO:0000256" key="9">
    <source>
        <dbReference type="RuleBase" id="RU003945"/>
    </source>
</evidence>
<evidence type="ECO:0000313" key="13">
    <source>
        <dbReference type="Proteomes" id="UP000179113"/>
    </source>
</evidence>
<feature type="transmembrane region" description="Helical" evidence="10">
    <location>
        <begin position="158"/>
        <end position="177"/>
    </location>
</feature>
<dbReference type="GO" id="GO:0032977">
    <property type="term" value="F:membrane insertase activity"/>
    <property type="evidence" value="ECO:0007669"/>
    <property type="project" value="InterPro"/>
</dbReference>
<feature type="transmembrane region" description="Helical" evidence="10">
    <location>
        <begin position="27"/>
        <end position="47"/>
    </location>
</feature>
<sequence length="262" mass="29527">MSLIWNTILVNPLLNVLVFFYRTSGNLGISIILLTVLIRFILVPVMSPSLKSMKKQRDLQPELDEIKKKYKNDKQKQAEKQMALFKQHGINPASGCLSQIAMLIVLIALFNVIQLFAVKGDHSLINSKLYFEQHKLASEETIDTGFLYLDYLAKPDPYFILALLSGILQFIASKMTLPYVEKAEKAAKATEPKSDDIAFQMQQQSLYMMPIMNVVIGVTLPAGVVLYIVVTTIFTIVQNYLSTGWGGLQPWINKIKVKGLKK</sequence>
<keyword evidence="2" id="KW-0813">Transport</keyword>
<accession>A0A1F4WHK8</accession>
<evidence type="ECO:0000256" key="8">
    <source>
        <dbReference type="ARBA" id="ARBA00023186"/>
    </source>
</evidence>
<keyword evidence="8" id="KW-0143">Chaperone</keyword>
<evidence type="ECO:0000256" key="6">
    <source>
        <dbReference type="ARBA" id="ARBA00022989"/>
    </source>
</evidence>
<dbReference type="PANTHER" id="PTHR12428:SF65">
    <property type="entry name" value="CYTOCHROME C OXIDASE ASSEMBLY PROTEIN COX18, MITOCHONDRIAL"/>
    <property type="match status" value="1"/>
</dbReference>
<dbReference type="EMBL" id="MEWA01000029">
    <property type="protein sequence ID" value="OGC68934.1"/>
    <property type="molecule type" value="Genomic_DNA"/>
</dbReference>
<dbReference type="CDD" id="cd20070">
    <property type="entry name" value="5TM_YidC_Alb3"/>
    <property type="match status" value="1"/>
</dbReference>
<evidence type="ECO:0000256" key="1">
    <source>
        <dbReference type="ARBA" id="ARBA00004651"/>
    </source>
</evidence>
<comment type="similarity">
    <text evidence="9">Belongs to the OXA1/ALB3/YidC family.</text>
</comment>
<feature type="domain" description="Membrane insertase YidC/Oxa/ALB C-terminal" evidence="11">
    <location>
        <begin position="28"/>
        <end position="241"/>
    </location>
</feature>
<evidence type="ECO:0000256" key="2">
    <source>
        <dbReference type="ARBA" id="ARBA00022448"/>
    </source>
</evidence>
<dbReference type="GO" id="GO:0015031">
    <property type="term" value="P:protein transport"/>
    <property type="evidence" value="ECO:0007669"/>
    <property type="project" value="UniProtKB-KW"/>
</dbReference>
<name>A0A1F4WHK8_UNCKA</name>
<dbReference type="PANTHER" id="PTHR12428">
    <property type="entry name" value="OXA1"/>
    <property type="match status" value="1"/>
</dbReference>
<evidence type="ECO:0000256" key="7">
    <source>
        <dbReference type="ARBA" id="ARBA00023136"/>
    </source>
</evidence>
<protein>
    <recommendedName>
        <fullName evidence="11">Membrane insertase YidC/Oxa/ALB C-terminal domain-containing protein</fullName>
    </recommendedName>
</protein>
<dbReference type="NCBIfam" id="TIGR03592">
    <property type="entry name" value="yidC_oxa1_cterm"/>
    <property type="match status" value="1"/>
</dbReference>
<dbReference type="GO" id="GO:0051205">
    <property type="term" value="P:protein insertion into membrane"/>
    <property type="evidence" value="ECO:0007669"/>
    <property type="project" value="TreeGrafter"/>
</dbReference>
<evidence type="ECO:0000256" key="4">
    <source>
        <dbReference type="ARBA" id="ARBA00022692"/>
    </source>
</evidence>
<keyword evidence="5" id="KW-0653">Protein transport</keyword>
<proteinExistence type="inferred from homology"/>
<evidence type="ECO:0000256" key="3">
    <source>
        <dbReference type="ARBA" id="ARBA00022475"/>
    </source>
</evidence>
<evidence type="ECO:0000256" key="5">
    <source>
        <dbReference type="ARBA" id="ARBA00022927"/>
    </source>
</evidence>
<dbReference type="InterPro" id="IPR028055">
    <property type="entry name" value="YidC/Oxa/ALB_C"/>
</dbReference>
<keyword evidence="4 9" id="KW-0812">Transmembrane</keyword>
<keyword evidence="3" id="KW-1003">Cell membrane</keyword>
<dbReference type="AlphaFoldDB" id="A0A1F4WHK8"/>
<comment type="subcellular location">
    <subcellularLocation>
        <location evidence="1">Cell membrane</location>
        <topology evidence="1">Multi-pass membrane protein</topology>
    </subcellularLocation>
    <subcellularLocation>
        <location evidence="9">Membrane</location>
        <topology evidence="9">Multi-pass membrane protein</topology>
    </subcellularLocation>
</comment>
<comment type="caution">
    <text evidence="12">The sequence shown here is derived from an EMBL/GenBank/DDBJ whole genome shotgun (WGS) entry which is preliminary data.</text>
</comment>
<evidence type="ECO:0000256" key="10">
    <source>
        <dbReference type="SAM" id="Phobius"/>
    </source>
</evidence>
<reference evidence="12 13" key="1">
    <citation type="journal article" date="2016" name="Nat. Commun.">
        <title>Thousands of microbial genomes shed light on interconnected biogeochemical processes in an aquifer system.</title>
        <authorList>
            <person name="Anantharaman K."/>
            <person name="Brown C.T."/>
            <person name="Hug L.A."/>
            <person name="Sharon I."/>
            <person name="Castelle C.J."/>
            <person name="Probst A.J."/>
            <person name="Thomas B.C."/>
            <person name="Singh A."/>
            <person name="Wilkins M.J."/>
            <person name="Karaoz U."/>
            <person name="Brodie E.L."/>
            <person name="Williams K.H."/>
            <person name="Hubbard S.S."/>
            <person name="Banfield J.F."/>
        </authorList>
    </citation>
    <scope>NUCLEOTIDE SEQUENCE [LARGE SCALE GENOMIC DNA]</scope>
</reference>
<dbReference type="Pfam" id="PF02096">
    <property type="entry name" value="60KD_IMP"/>
    <property type="match status" value="1"/>
</dbReference>
<organism evidence="12 13">
    <name type="scientific">candidate division WWE3 bacterium RIFOXYC1_FULL_39_7</name>
    <dbReference type="NCBI Taxonomy" id="1802643"/>
    <lineage>
        <taxon>Bacteria</taxon>
        <taxon>Katanobacteria</taxon>
    </lineage>
</organism>
<evidence type="ECO:0000259" key="11">
    <source>
        <dbReference type="Pfam" id="PF02096"/>
    </source>
</evidence>
<dbReference type="GO" id="GO:0005886">
    <property type="term" value="C:plasma membrane"/>
    <property type="evidence" value="ECO:0007669"/>
    <property type="project" value="UniProtKB-SubCell"/>
</dbReference>
<keyword evidence="6 10" id="KW-1133">Transmembrane helix</keyword>
<feature type="transmembrane region" description="Helical" evidence="10">
    <location>
        <begin position="96"/>
        <end position="117"/>
    </location>
</feature>
<keyword evidence="7 10" id="KW-0472">Membrane</keyword>
<feature type="transmembrane region" description="Helical" evidence="10">
    <location>
        <begin position="211"/>
        <end position="237"/>
    </location>
</feature>